<reference evidence="2" key="3">
    <citation type="submission" date="2022-11" db="EMBL/GenBank/DDBJ databases">
        <title>Chitin-degrading and fungicidal potential of chitinolytic bacterial strains from marine environment of the Pacific Ocean regions.</title>
        <authorList>
            <person name="Pentekhina I."/>
            <person name="Nedashkovskaya O."/>
            <person name="Seitkalieva A."/>
            <person name="Podvolotskaya A."/>
            <person name="Tekutyeva L."/>
            <person name="Balabanova L."/>
        </authorList>
    </citation>
    <scope>NUCLEOTIDE SEQUENCE</scope>
    <source>
        <strain evidence="2">KMM 6838</strain>
    </source>
</reference>
<dbReference type="OrthoDB" id="1442375at2"/>
<accession>A0A143HMB8</accession>
<organism evidence="1 3">
    <name type="scientific">Microbulbifer thermotolerans</name>
    <dbReference type="NCBI Taxonomy" id="252514"/>
    <lineage>
        <taxon>Bacteria</taxon>
        <taxon>Pseudomonadati</taxon>
        <taxon>Pseudomonadota</taxon>
        <taxon>Gammaproteobacteria</taxon>
        <taxon>Cellvibrionales</taxon>
        <taxon>Microbulbiferaceae</taxon>
        <taxon>Microbulbifer</taxon>
    </lineage>
</organism>
<dbReference type="GeneID" id="76608348"/>
<proteinExistence type="predicted"/>
<gene>
    <name evidence="1" type="ORF">A3224_09825</name>
    <name evidence="2" type="ORF">OQJ68_16685</name>
</gene>
<dbReference type="Proteomes" id="UP000076077">
    <property type="component" value="Chromosome"/>
</dbReference>
<dbReference type="KEGG" id="mthd:A3224_09825"/>
<dbReference type="RefSeq" id="WP_067153912.1">
    <property type="nucleotide sequence ID" value="NZ_CP014864.1"/>
</dbReference>
<evidence type="ECO:0000313" key="1">
    <source>
        <dbReference type="EMBL" id="AMX02839.1"/>
    </source>
</evidence>
<sequence>MSQEKPKPVEIPEITKSKESAIISDEQPISTASIYFLNPDELSSYIKKGESGDVVSATKVLNYYTFSRLDRKKQIYWMKKSAILGDAISQFRYAIFLREEGQIKESIKWAEKSALSGNVEAKAFLAEIKSNGYNP</sequence>
<evidence type="ECO:0000313" key="3">
    <source>
        <dbReference type="Proteomes" id="UP000076077"/>
    </source>
</evidence>
<name>A0A143HMB8_MICTH</name>
<dbReference type="EMBL" id="JAPHQB010000081">
    <property type="protein sequence ID" value="MCX2803414.1"/>
    <property type="molecule type" value="Genomic_DNA"/>
</dbReference>
<dbReference type="Gene3D" id="1.25.40.10">
    <property type="entry name" value="Tetratricopeptide repeat domain"/>
    <property type="match status" value="1"/>
</dbReference>
<dbReference type="AlphaFoldDB" id="A0A143HMB8"/>
<dbReference type="EMBL" id="CP014864">
    <property type="protein sequence ID" value="AMX02839.1"/>
    <property type="molecule type" value="Genomic_DNA"/>
</dbReference>
<protein>
    <submittedName>
        <fullName evidence="2">Sel1 repeat family protein</fullName>
    </submittedName>
</protein>
<dbReference type="Proteomes" id="UP001209730">
    <property type="component" value="Unassembled WGS sequence"/>
</dbReference>
<evidence type="ECO:0000313" key="2">
    <source>
        <dbReference type="EMBL" id="MCX2803414.1"/>
    </source>
</evidence>
<keyword evidence="3" id="KW-1185">Reference proteome</keyword>
<dbReference type="STRING" id="252514.A3224_09825"/>
<reference evidence="3" key="1">
    <citation type="submission" date="2016-03" db="EMBL/GenBank/DDBJ databases">
        <authorList>
            <person name="Lee Y.-S."/>
            <person name="Choi Y.-L."/>
        </authorList>
    </citation>
    <scope>NUCLEOTIDE SEQUENCE [LARGE SCALE GENOMIC DNA]</scope>
    <source>
        <strain evidence="3">DAU221</strain>
    </source>
</reference>
<dbReference type="SUPFAM" id="SSF81901">
    <property type="entry name" value="HCP-like"/>
    <property type="match status" value="1"/>
</dbReference>
<dbReference type="InterPro" id="IPR011990">
    <property type="entry name" value="TPR-like_helical_dom_sf"/>
</dbReference>
<reference evidence="1" key="2">
    <citation type="submission" date="2016-03" db="EMBL/GenBank/DDBJ databases">
        <authorList>
            <person name="Ploux O."/>
        </authorList>
    </citation>
    <scope>NUCLEOTIDE SEQUENCE [LARGE SCALE GENOMIC DNA]</scope>
    <source>
        <strain evidence="1">DAU221</strain>
    </source>
</reference>